<dbReference type="InterPro" id="IPR050428">
    <property type="entry name" value="TCS_sensor_his_kinase"/>
</dbReference>
<evidence type="ECO:0000256" key="6">
    <source>
        <dbReference type="ARBA" id="ARBA00022553"/>
    </source>
</evidence>
<dbReference type="PROSITE" id="PS50109">
    <property type="entry name" value="HIS_KIN"/>
    <property type="match status" value="1"/>
</dbReference>
<evidence type="ECO:0000256" key="3">
    <source>
        <dbReference type="ARBA" id="ARBA00004533"/>
    </source>
</evidence>
<keyword evidence="12" id="KW-1133">Transmembrane helix</keyword>
<evidence type="ECO:0000256" key="9">
    <source>
        <dbReference type="ARBA" id="ARBA00022741"/>
    </source>
</evidence>
<gene>
    <name evidence="18" type="primary">sasA</name>
    <name evidence="18" type="ORF">NCNNKFFI_05312</name>
</gene>
<dbReference type="Gene3D" id="1.10.287.130">
    <property type="match status" value="1"/>
</dbReference>
<evidence type="ECO:0000256" key="14">
    <source>
        <dbReference type="ARBA" id="ARBA00023136"/>
    </source>
</evidence>
<evidence type="ECO:0000256" key="2">
    <source>
        <dbReference type="ARBA" id="ARBA00004141"/>
    </source>
</evidence>
<keyword evidence="9 15" id="KW-0547">Nucleotide-binding</keyword>
<keyword evidence="13 15" id="KW-0902">Two-component regulatory system</keyword>
<evidence type="ECO:0000259" key="17">
    <source>
        <dbReference type="PROSITE" id="PS50109"/>
    </source>
</evidence>
<dbReference type="InterPro" id="IPR003661">
    <property type="entry name" value="HisK_dim/P_dom"/>
</dbReference>
<feature type="domain" description="Histidine kinase" evidence="17">
    <location>
        <begin position="53"/>
        <end position="202"/>
    </location>
</feature>
<dbReference type="SMART" id="SM00388">
    <property type="entry name" value="HisKA"/>
    <property type="match status" value="1"/>
</dbReference>
<geneLocation type="plasmid" evidence="18">
    <name>pRIVM_C008981_1</name>
</geneLocation>
<accession>A0A7M1HYE7</accession>
<evidence type="ECO:0000256" key="10">
    <source>
        <dbReference type="ARBA" id="ARBA00022777"/>
    </source>
</evidence>
<evidence type="ECO:0000256" key="4">
    <source>
        <dbReference type="ARBA" id="ARBA00022475"/>
    </source>
</evidence>
<keyword evidence="18" id="KW-0614">Plasmid</keyword>
<dbReference type="EMBL" id="MT560060">
    <property type="protein sequence ID" value="QOQ31269.1"/>
    <property type="molecule type" value="Genomic_DNA"/>
</dbReference>
<evidence type="ECO:0000256" key="15">
    <source>
        <dbReference type="RuleBase" id="RU364088"/>
    </source>
</evidence>
<dbReference type="SUPFAM" id="SSF47384">
    <property type="entry name" value="Homodimeric domain of signal transducing histidine kinase"/>
    <property type="match status" value="1"/>
</dbReference>
<dbReference type="GO" id="GO:0000155">
    <property type="term" value="F:phosphorelay sensor kinase activity"/>
    <property type="evidence" value="ECO:0007669"/>
    <property type="project" value="InterPro"/>
</dbReference>
<dbReference type="GO" id="GO:0005886">
    <property type="term" value="C:plasma membrane"/>
    <property type="evidence" value="ECO:0007669"/>
    <property type="project" value="UniProtKB-SubCell"/>
</dbReference>
<dbReference type="InterPro" id="IPR036097">
    <property type="entry name" value="HisK_dim/P_sf"/>
</dbReference>
<reference evidence="18" key="1">
    <citation type="journal article" date="2020" name="Sci. Rep.">
        <title>Plasmid diversity among genetically related Klebsiella pneumoniae blaKPC-2 and blaKPC-3 isolates collected in the Dutch national surveillance.</title>
        <authorList>
            <consortium name="Dutch CPE surveillance Study Group"/>
            <person name="Hendrickx A.P.A."/>
            <person name="Landman F."/>
            <person name="de Haan A."/>
            <person name="Borst D."/>
            <person name="Witteveen S."/>
            <person name="van Santen-Verheuvel M.G."/>
            <person name="van der Heide H.G.J."/>
            <person name="Schouls L.M."/>
        </authorList>
    </citation>
    <scope>NUCLEOTIDE SEQUENCE</scope>
    <source>
        <strain evidence="18">RIVM_C008981</strain>
    </source>
</reference>
<dbReference type="SUPFAM" id="SSF55874">
    <property type="entry name" value="ATPase domain of HSP90 chaperone/DNA topoisomerase II/histidine kinase"/>
    <property type="match status" value="1"/>
</dbReference>
<dbReference type="Gene3D" id="3.30.565.10">
    <property type="entry name" value="Histidine kinase-like ATPase, C-terminal domain"/>
    <property type="match status" value="1"/>
</dbReference>
<dbReference type="EC" id="2.7.13.3" evidence="15"/>
<dbReference type="AlphaFoldDB" id="A0A7M1HYE7"/>
<dbReference type="InterPro" id="IPR003594">
    <property type="entry name" value="HATPase_dom"/>
</dbReference>
<comment type="function">
    <text evidence="15">Member of a two-component regulatory system.</text>
</comment>
<evidence type="ECO:0000256" key="8">
    <source>
        <dbReference type="ARBA" id="ARBA00022692"/>
    </source>
</evidence>
<keyword evidence="7 15" id="KW-0808">Transferase</keyword>
<evidence type="ECO:0000256" key="11">
    <source>
        <dbReference type="ARBA" id="ARBA00022840"/>
    </source>
</evidence>
<dbReference type="Pfam" id="PF00512">
    <property type="entry name" value="HisKA"/>
    <property type="match status" value="1"/>
</dbReference>
<evidence type="ECO:0000256" key="1">
    <source>
        <dbReference type="ARBA" id="ARBA00000085"/>
    </source>
</evidence>
<comment type="subcellular location">
    <subcellularLocation>
        <location evidence="3 15">Cell inner membrane</location>
    </subcellularLocation>
    <subcellularLocation>
        <location evidence="2">Membrane</location>
        <topology evidence="2">Multi-pass membrane protein</topology>
    </subcellularLocation>
</comment>
<comment type="catalytic activity">
    <reaction evidence="1 15">
        <text>ATP + protein L-histidine = ADP + protein N-phospho-L-histidine.</text>
        <dbReference type="EC" id="2.7.13.3"/>
    </reaction>
</comment>
<dbReference type="PANTHER" id="PTHR45436:SF15">
    <property type="entry name" value="SENSOR HISTIDINE KINASE CUSS"/>
    <property type="match status" value="1"/>
</dbReference>
<keyword evidence="10 15" id="KW-0418">Kinase</keyword>
<feature type="compositionally biased region" description="Polar residues" evidence="16">
    <location>
        <begin position="1"/>
        <end position="12"/>
    </location>
</feature>
<feature type="region of interest" description="Disordered" evidence="16">
    <location>
        <begin position="1"/>
        <end position="22"/>
    </location>
</feature>
<dbReference type="InterPro" id="IPR006290">
    <property type="entry name" value="CztS_silS_copS"/>
</dbReference>
<keyword evidence="11 15" id="KW-0067">ATP-binding</keyword>
<keyword evidence="8" id="KW-0812">Transmembrane</keyword>
<dbReference type="Pfam" id="PF02518">
    <property type="entry name" value="HATPase_c"/>
    <property type="match status" value="1"/>
</dbReference>
<evidence type="ECO:0000256" key="7">
    <source>
        <dbReference type="ARBA" id="ARBA00022679"/>
    </source>
</evidence>
<proteinExistence type="predicted"/>
<dbReference type="PANTHER" id="PTHR45436">
    <property type="entry name" value="SENSOR HISTIDINE KINASE YKOH"/>
    <property type="match status" value="1"/>
</dbReference>
<keyword evidence="14" id="KW-0472">Membrane</keyword>
<evidence type="ECO:0000313" key="18">
    <source>
        <dbReference type="EMBL" id="QOQ31269.1"/>
    </source>
</evidence>
<evidence type="ECO:0000256" key="13">
    <source>
        <dbReference type="ARBA" id="ARBA00023012"/>
    </source>
</evidence>
<protein>
    <recommendedName>
        <fullName evidence="15">Sensor protein</fullName>
        <ecNumber evidence="15">2.7.13.3</ecNumber>
    </recommendedName>
</protein>
<keyword evidence="5 15" id="KW-0997">Cell inner membrane</keyword>
<evidence type="ECO:0000256" key="12">
    <source>
        <dbReference type="ARBA" id="ARBA00022989"/>
    </source>
</evidence>
<dbReference type="NCBIfam" id="TIGR01386">
    <property type="entry name" value="cztS_silS_copS"/>
    <property type="match status" value="1"/>
</dbReference>
<dbReference type="CDD" id="cd00082">
    <property type="entry name" value="HisKA"/>
    <property type="match status" value="1"/>
</dbReference>
<sequence length="262" mass="29264">MTSLASSMTVHSPDQRLNPDLAPPEISETMQEFNNMFDRLEGAFRKLSDFSSDIAHELRTPVSNLMMQTQFALAKERDVSHYREILFANTEELKRLSRMTSDMLFLARSEHGLLRLDKHDVDLAAELNELRELFEPLADETGKTITVEGEGVVAGDSDMLRRAFSNLLSNAIKYSPDNTCTAIHIERDSDCVNVMITNTMSGGFPLIWNVCLTGSIAQTHQGSTTRKARGWDYQLQGRSFMLTAASCQQNSRGGKLCSVCVC</sequence>
<organism evidence="18">
    <name type="scientific">Klebsiella pneumoniae</name>
    <dbReference type="NCBI Taxonomy" id="573"/>
    <lineage>
        <taxon>Bacteria</taxon>
        <taxon>Pseudomonadati</taxon>
        <taxon>Pseudomonadota</taxon>
        <taxon>Gammaproteobacteria</taxon>
        <taxon>Enterobacterales</taxon>
        <taxon>Enterobacteriaceae</taxon>
        <taxon>Klebsiella/Raoultella group</taxon>
        <taxon>Klebsiella</taxon>
        <taxon>Klebsiella pneumoniae complex</taxon>
    </lineage>
</organism>
<evidence type="ECO:0000256" key="5">
    <source>
        <dbReference type="ARBA" id="ARBA00022519"/>
    </source>
</evidence>
<keyword evidence="4 15" id="KW-1003">Cell membrane</keyword>
<dbReference type="InterPro" id="IPR005467">
    <property type="entry name" value="His_kinase_dom"/>
</dbReference>
<keyword evidence="6" id="KW-0597">Phosphoprotein</keyword>
<name>A0A7M1HYE7_KLEPN</name>
<dbReference type="InterPro" id="IPR036890">
    <property type="entry name" value="HATPase_C_sf"/>
</dbReference>
<evidence type="ECO:0000256" key="16">
    <source>
        <dbReference type="SAM" id="MobiDB-lite"/>
    </source>
</evidence>
<dbReference type="GO" id="GO:0005524">
    <property type="term" value="F:ATP binding"/>
    <property type="evidence" value="ECO:0007669"/>
    <property type="project" value="UniProtKB-KW"/>
</dbReference>